<dbReference type="EMBL" id="PDOF01000001">
    <property type="protein sequence ID" value="PYZ98221.1"/>
    <property type="molecule type" value="Genomic_DNA"/>
</dbReference>
<dbReference type="InterPro" id="IPR017039">
    <property type="entry name" value="Virul_fac_BrkB"/>
</dbReference>
<dbReference type="OrthoDB" id="9775903at2"/>
<keyword evidence="2" id="KW-1003">Cell membrane</keyword>
<proteinExistence type="predicted"/>
<dbReference type="Proteomes" id="UP000248066">
    <property type="component" value="Unassembled WGS sequence"/>
</dbReference>
<accession>A0A2W0HBH8</accession>
<comment type="caution">
    <text evidence="7">The sequence shown here is derived from an EMBL/GenBank/DDBJ whole genome shotgun (WGS) entry which is preliminary data.</text>
</comment>
<feature type="transmembrane region" description="Helical" evidence="6">
    <location>
        <begin position="84"/>
        <end position="104"/>
    </location>
</feature>
<dbReference type="PANTHER" id="PTHR30213">
    <property type="entry name" value="INNER MEMBRANE PROTEIN YHJD"/>
    <property type="match status" value="1"/>
</dbReference>
<feature type="transmembrane region" description="Helical" evidence="6">
    <location>
        <begin position="124"/>
        <end position="146"/>
    </location>
</feature>
<keyword evidence="5 6" id="KW-0472">Membrane</keyword>
<feature type="transmembrane region" description="Helical" evidence="6">
    <location>
        <begin position="170"/>
        <end position="191"/>
    </location>
</feature>
<dbReference type="PANTHER" id="PTHR30213:SF0">
    <property type="entry name" value="UPF0761 MEMBRANE PROTEIN YIHY"/>
    <property type="match status" value="1"/>
</dbReference>
<evidence type="ECO:0000256" key="3">
    <source>
        <dbReference type="ARBA" id="ARBA00022692"/>
    </source>
</evidence>
<reference evidence="7 8" key="1">
    <citation type="submission" date="2017-10" db="EMBL/GenBank/DDBJ databases">
        <title>Bacillus sp. nov., a halophilic bacterium isolated from a Yangshapao Lake.</title>
        <authorList>
            <person name="Wang H."/>
        </authorList>
    </citation>
    <scope>NUCLEOTIDE SEQUENCE [LARGE SCALE GENOMIC DNA]</scope>
    <source>
        <strain evidence="7 8">YSP-3</strain>
    </source>
</reference>
<protein>
    <submittedName>
        <fullName evidence="7">Ribonuclease</fullName>
    </submittedName>
</protein>
<keyword evidence="8" id="KW-1185">Reference proteome</keyword>
<dbReference type="RefSeq" id="WP_110518074.1">
    <property type="nucleotide sequence ID" value="NZ_PDOF01000001.1"/>
</dbReference>
<dbReference type="PIRSF" id="PIRSF035875">
    <property type="entry name" value="RNase_BN"/>
    <property type="match status" value="1"/>
</dbReference>
<evidence type="ECO:0000256" key="4">
    <source>
        <dbReference type="ARBA" id="ARBA00022989"/>
    </source>
</evidence>
<dbReference type="Pfam" id="PF03631">
    <property type="entry name" value="Virul_fac_BrkB"/>
    <property type="match status" value="1"/>
</dbReference>
<feature type="transmembrane region" description="Helical" evidence="6">
    <location>
        <begin position="198"/>
        <end position="223"/>
    </location>
</feature>
<dbReference type="NCBIfam" id="TIGR00765">
    <property type="entry name" value="yihY_not_rbn"/>
    <property type="match status" value="1"/>
</dbReference>
<evidence type="ECO:0000256" key="6">
    <source>
        <dbReference type="SAM" id="Phobius"/>
    </source>
</evidence>
<comment type="subcellular location">
    <subcellularLocation>
        <location evidence="1">Cell membrane</location>
        <topology evidence="1">Multi-pass membrane protein</topology>
    </subcellularLocation>
</comment>
<dbReference type="AlphaFoldDB" id="A0A2W0HBH8"/>
<evidence type="ECO:0000313" key="7">
    <source>
        <dbReference type="EMBL" id="PYZ98221.1"/>
    </source>
</evidence>
<evidence type="ECO:0000313" key="8">
    <source>
        <dbReference type="Proteomes" id="UP000248066"/>
    </source>
</evidence>
<gene>
    <name evidence="7" type="ORF">CR205_06395</name>
</gene>
<feature type="transmembrane region" description="Helical" evidence="6">
    <location>
        <begin position="25"/>
        <end position="46"/>
    </location>
</feature>
<evidence type="ECO:0000256" key="2">
    <source>
        <dbReference type="ARBA" id="ARBA00022475"/>
    </source>
</evidence>
<organism evidence="7 8">
    <name type="scientific">Alteribacter lacisalsi</name>
    <dbReference type="NCBI Taxonomy" id="2045244"/>
    <lineage>
        <taxon>Bacteria</taxon>
        <taxon>Bacillati</taxon>
        <taxon>Bacillota</taxon>
        <taxon>Bacilli</taxon>
        <taxon>Bacillales</taxon>
        <taxon>Bacillaceae</taxon>
        <taxon>Alteribacter</taxon>
    </lineage>
</organism>
<keyword evidence="4 6" id="KW-1133">Transmembrane helix</keyword>
<sequence>MIAFIRDVIKEFQKDDVPLLAAAQAYYYLLSAVPLMILLLSVLPYLNIEPEAAVSALKSVMPDETASVFEETVVDMVSTERGGLLTFGILGTIWTASLAMNAFIQAQNSAYNVEETRSFIKARLLSIGLTICIIIALIVVLLLPVFGDVLISFISTAVALPPETEQLIRILRYVVSIVVITLILTALYYYAPNKRKPFLHVLPGALFATLAWQVVSFGFSFYVSNFGNYADTYGGLGGVIVMMLWFFLTGMILVVGGELNAVLHRRKTRGFDAQKNKNLNVFR</sequence>
<feature type="transmembrane region" description="Helical" evidence="6">
    <location>
        <begin position="235"/>
        <end position="259"/>
    </location>
</feature>
<name>A0A2W0HBH8_9BACI</name>
<evidence type="ECO:0000256" key="1">
    <source>
        <dbReference type="ARBA" id="ARBA00004651"/>
    </source>
</evidence>
<keyword evidence="3 6" id="KW-0812">Transmembrane</keyword>
<dbReference type="GO" id="GO:0005886">
    <property type="term" value="C:plasma membrane"/>
    <property type="evidence" value="ECO:0007669"/>
    <property type="project" value="UniProtKB-SubCell"/>
</dbReference>
<evidence type="ECO:0000256" key="5">
    <source>
        <dbReference type="ARBA" id="ARBA00023136"/>
    </source>
</evidence>